<evidence type="ECO:0000259" key="1">
    <source>
        <dbReference type="Pfam" id="PF12697"/>
    </source>
</evidence>
<accession>A0A6N7ZBL4</accession>
<dbReference type="InterPro" id="IPR000073">
    <property type="entry name" value="AB_hydrolase_1"/>
</dbReference>
<dbReference type="OrthoDB" id="9773549at2"/>
<gene>
    <name evidence="2" type="ORF">GKO32_34825</name>
</gene>
<evidence type="ECO:0000313" key="3">
    <source>
        <dbReference type="Proteomes" id="UP000440096"/>
    </source>
</evidence>
<dbReference type="AlphaFoldDB" id="A0A6N7ZBL4"/>
<dbReference type="EMBL" id="WMBA01000089">
    <property type="protein sequence ID" value="MTD59120.1"/>
    <property type="molecule type" value="Genomic_DNA"/>
</dbReference>
<organism evidence="2 3">
    <name type="scientific">Amycolatopsis pithecellobii</name>
    <dbReference type="NCBI Taxonomy" id="664692"/>
    <lineage>
        <taxon>Bacteria</taxon>
        <taxon>Bacillati</taxon>
        <taxon>Actinomycetota</taxon>
        <taxon>Actinomycetes</taxon>
        <taxon>Pseudonocardiales</taxon>
        <taxon>Pseudonocardiaceae</taxon>
        <taxon>Amycolatopsis</taxon>
    </lineage>
</organism>
<dbReference type="SUPFAM" id="SSF53474">
    <property type="entry name" value="alpha/beta-Hydrolases"/>
    <property type="match status" value="1"/>
</dbReference>
<dbReference type="Gene3D" id="3.40.50.1820">
    <property type="entry name" value="alpha/beta hydrolase"/>
    <property type="match status" value="1"/>
</dbReference>
<keyword evidence="2" id="KW-0378">Hydrolase</keyword>
<keyword evidence="3" id="KW-1185">Reference proteome</keyword>
<reference evidence="2 3" key="1">
    <citation type="submission" date="2019-11" db="EMBL/GenBank/DDBJ databases">
        <title>Draft genome of Amycolatopsis RM579.</title>
        <authorList>
            <person name="Duangmal K."/>
            <person name="Mingma R."/>
        </authorList>
    </citation>
    <scope>NUCLEOTIDE SEQUENCE [LARGE SCALE GENOMIC DNA]</scope>
    <source>
        <strain evidence="2 3">RM579</strain>
    </source>
</reference>
<proteinExistence type="predicted"/>
<protein>
    <submittedName>
        <fullName evidence="2">Alpha/beta fold hydrolase</fullName>
    </submittedName>
</protein>
<sequence length="243" mass="25902">MAVFVLVHGAYHGGWCWRRVAGPLRERGHTVHTPTLTGLGDRAHLLTAEAGLHTMIDDVVGVFEAGQWEQAIIVGHSFGALPTLGALPRIAHHIARVVILDGIVVPAGSSGFSGLDEVAVAERKKAAAAHDGLSIPPPPAEFFGVTKPDDVEWVTRRLTPHPLRSYLEPLPPFDGPLDAGLPVVYLRCTEPVFPGVATSAAFARAQGWTCRDIPAAHDAMITHPDRVVAELSEIAKDAVGPEM</sequence>
<dbReference type="GO" id="GO:0080032">
    <property type="term" value="F:methyl jasmonate esterase activity"/>
    <property type="evidence" value="ECO:0007669"/>
    <property type="project" value="TreeGrafter"/>
</dbReference>
<comment type="caution">
    <text evidence="2">The sequence shown here is derived from an EMBL/GenBank/DDBJ whole genome shotgun (WGS) entry which is preliminary data.</text>
</comment>
<dbReference type="GO" id="GO:0080030">
    <property type="term" value="F:methyl indole-3-acetate esterase activity"/>
    <property type="evidence" value="ECO:0007669"/>
    <property type="project" value="TreeGrafter"/>
</dbReference>
<dbReference type="PANTHER" id="PTHR10992">
    <property type="entry name" value="METHYLESTERASE FAMILY MEMBER"/>
    <property type="match status" value="1"/>
</dbReference>
<dbReference type="InterPro" id="IPR045889">
    <property type="entry name" value="MES/HNL"/>
</dbReference>
<feature type="domain" description="AB hydrolase-1" evidence="1">
    <location>
        <begin position="4"/>
        <end position="229"/>
    </location>
</feature>
<dbReference type="Pfam" id="PF12697">
    <property type="entry name" value="Abhydrolase_6"/>
    <property type="match status" value="1"/>
</dbReference>
<dbReference type="InterPro" id="IPR029058">
    <property type="entry name" value="AB_hydrolase_fold"/>
</dbReference>
<evidence type="ECO:0000313" key="2">
    <source>
        <dbReference type="EMBL" id="MTD59120.1"/>
    </source>
</evidence>
<dbReference type="RefSeq" id="WP_154761178.1">
    <property type="nucleotide sequence ID" value="NZ_WMBA01000089.1"/>
</dbReference>
<dbReference type="Proteomes" id="UP000440096">
    <property type="component" value="Unassembled WGS sequence"/>
</dbReference>
<name>A0A6N7ZBL4_9PSEU</name>
<dbReference type="PANTHER" id="PTHR10992:SF1086">
    <property type="entry name" value="AB HYDROLASE-1 DOMAIN-CONTAINING PROTEIN"/>
    <property type="match status" value="1"/>
</dbReference>